<keyword evidence="4" id="KW-0862">Zinc</keyword>
<sequence length="217" mass="24543">MKRWRRNNEELPVHLRRPEVVRPSRPLSVDQWNQFAWESSQASLVPCENCGRTFAPDRLEVHQRSCKTPLPGAPRKLALQQCSHESQTATSRPQSTGPPSIHCHICGRIFATTKSVSIHEPQCLDKWKHKNSKLTPSHITPEPLRPNSEYDYHSIGNYGNQRQQFRALCSLLSFHGGYVSPNLTTPCPRRASPGSKPLQRHPTHAQVSQSHTLAVTV</sequence>
<dbReference type="EMBL" id="OA567330">
    <property type="protein sequence ID" value="CAD7200198.1"/>
    <property type="molecule type" value="Genomic_DNA"/>
</dbReference>
<keyword evidence="2" id="KW-0677">Repeat</keyword>
<dbReference type="Pfam" id="PF13913">
    <property type="entry name" value="zf-C2HC_2"/>
    <property type="match status" value="2"/>
</dbReference>
<keyword evidence="3 5" id="KW-0863">Zinc-finger</keyword>
<evidence type="ECO:0000256" key="4">
    <source>
        <dbReference type="ARBA" id="ARBA00022833"/>
    </source>
</evidence>
<evidence type="ECO:0000256" key="5">
    <source>
        <dbReference type="PROSITE-ProRule" id="PRU01371"/>
    </source>
</evidence>
<evidence type="ECO:0000313" key="8">
    <source>
        <dbReference type="EMBL" id="CAD7200198.1"/>
    </source>
</evidence>
<dbReference type="PANTHER" id="PTHR13555:SF68">
    <property type="entry name" value="ZINC FINGER PROTEIN 474"/>
    <property type="match status" value="1"/>
</dbReference>
<evidence type="ECO:0000256" key="6">
    <source>
        <dbReference type="SAM" id="MobiDB-lite"/>
    </source>
</evidence>
<dbReference type="PROSITE" id="PS52027">
    <property type="entry name" value="ZF_C2HC_C3H"/>
    <property type="match status" value="1"/>
</dbReference>
<evidence type="ECO:0000256" key="1">
    <source>
        <dbReference type="ARBA" id="ARBA00022723"/>
    </source>
</evidence>
<feature type="domain" description="C2HC/C3H-type" evidence="7">
    <location>
        <begin position="43"/>
        <end position="72"/>
    </location>
</feature>
<reference evidence="8" key="1">
    <citation type="submission" date="2020-11" db="EMBL/GenBank/DDBJ databases">
        <authorList>
            <person name="Tran Van P."/>
        </authorList>
    </citation>
    <scope>NUCLEOTIDE SEQUENCE</scope>
</reference>
<feature type="region of interest" description="Disordered" evidence="6">
    <location>
        <begin position="185"/>
        <end position="217"/>
    </location>
</feature>
<dbReference type="GO" id="GO:0008270">
    <property type="term" value="F:zinc ion binding"/>
    <property type="evidence" value="ECO:0007669"/>
    <property type="project" value="UniProtKB-KW"/>
</dbReference>
<dbReference type="FunFam" id="3.30.160.60:FF:001258">
    <property type="entry name" value="Uncharacterized protein TCIL3000_10_13860"/>
    <property type="match status" value="1"/>
</dbReference>
<evidence type="ECO:0000259" key="7">
    <source>
        <dbReference type="PROSITE" id="PS52027"/>
    </source>
</evidence>
<keyword evidence="1" id="KW-0479">Metal-binding</keyword>
<proteinExistence type="predicted"/>
<name>A0A7R8VNE1_TIMDO</name>
<dbReference type="Gene3D" id="3.30.160.60">
    <property type="entry name" value="Classic Zinc Finger"/>
    <property type="match status" value="2"/>
</dbReference>
<protein>
    <recommendedName>
        <fullName evidence="7">C2HC/C3H-type domain-containing protein</fullName>
    </recommendedName>
</protein>
<dbReference type="AlphaFoldDB" id="A0A7R8VNE1"/>
<evidence type="ECO:0000256" key="3">
    <source>
        <dbReference type="ARBA" id="ARBA00022771"/>
    </source>
</evidence>
<organism evidence="8">
    <name type="scientific">Timema douglasi</name>
    <name type="common">Walking stick</name>
    <dbReference type="NCBI Taxonomy" id="61478"/>
    <lineage>
        <taxon>Eukaryota</taxon>
        <taxon>Metazoa</taxon>
        <taxon>Ecdysozoa</taxon>
        <taxon>Arthropoda</taxon>
        <taxon>Hexapoda</taxon>
        <taxon>Insecta</taxon>
        <taxon>Pterygota</taxon>
        <taxon>Neoptera</taxon>
        <taxon>Polyneoptera</taxon>
        <taxon>Phasmatodea</taxon>
        <taxon>Timematodea</taxon>
        <taxon>Timematoidea</taxon>
        <taxon>Timematidae</taxon>
        <taxon>Timema</taxon>
    </lineage>
</organism>
<dbReference type="PANTHER" id="PTHR13555">
    <property type="entry name" value="C2H2 ZINC FINGER CGI-62-RELATED"/>
    <property type="match status" value="1"/>
</dbReference>
<dbReference type="InterPro" id="IPR026319">
    <property type="entry name" value="ZC2HC1A/B-like"/>
</dbReference>
<accession>A0A7R8VNE1</accession>
<dbReference type="InterPro" id="IPR049899">
    <property type="entry name" value="Znf_C2HC_C3H"/>
</dbReference>
<feature type="compositionally biased region" description="Polar residues" evidence="6">
    <location>
        <begin position="205"/>
        <end position="217"/>
    </location>
</feature>
<evidence type="ECO:0000256" key="2">
    <source>
        <dbReference type="ARBA" id="ARBA00022737"/>
    </source>
</evidence>
<gene>
    <name evidence="8" type="ORF">TDIB3V08_LOCUS6425</name>
</gene>